<comment type="caution">
    <text evidence="1">The sequence shown here is derived from an EMBL/GenBank/DDBJ whole genome shotgun (WGS) entry which is preliminary data.</text>
</comment>
<accession>A0ACC3MY44</accession>
<organism evidence="1 2">
    <name type="scientific">Vermiconidia calcicola</name>
    <dbReference type="NCBI Taxonomy" id="1690605"/>
    <lineage>
        <taxon>Eukaryota</taxon>
        <taxon>Fungi</taxon>
        <taxon>Dikarya</taxon>
        <taxon>Ascomycota</taxon>
        <taxon>Pezizomycotina</taxon>
        <taxon>Dothideomycetes</taxon>
        <taxon>Dothideomycetidae</taxon>
        <taxon>Mycosphaerellales</taxon>
        <taxon>Extremaceae</taxon>
        <taxon>Vermiconidia</taxon>
    </lineage>
</organism>
<dbReference type="EMBL" id="JAUTXU010000131">
    <property type="protein sequence ID" value="KAK3705249.1"/>
    <property type="molecule type" value="Genomic_DNA"/>
</dbReference>
<dbReference type="Proteomes" id="UP001281147">
    <property type="component" value="Unassembled WGS sequence"/>
</dbReference>
<evidence type="ECO:0000313" key="2">
    <source>
        <dbReference type="Proteomes" id="UP001281147"/>
    </source>
</evidence>
<proteinExistence type="predicted"/>
<keyword evidence="2" id="KW-1185">Reference proteome</keyword>
<evidence type="ECO:0000313" key="1">
    <source>
        <dbReference type="EMBL" id="KAK3705249.1"/>
    </source>
</evidence>
<name>A0ACC3MY44_9PEZI</name>
<gene>
    <name evidence="1" type="ORF">LTR37_013410</name>
</gene>
<protein>
    <submittedName>
        <fullName evidence="1">Uncharacterized protein</fullName>
    </submittedName>
</protein>
<sequence length="463" mass="51535">MGGARGPPYSLGADQDCESPHAQAMTLPMSVSWLSFVLSGVSPNKEFQNRHSTSVHPLVPRTSPAPMTPRIPTPLKPRRRDMHLQMPKVRKQQSPPFPFYASRLRKLCKRKLGWTKQDVLRWITNHTLPYLRHWKLTCYDDPTMRSIMHKQLSHRTKRRRFRRKVFKLCVQHSARLWLPQHFEGLTAGPSRHVARTAVDIHLLCFSRVQDWTAMFAQHEDGGYKIAVQLVLDVFLDLYRRGGNGYFDALLADGRSQGVTGTDPRVSSTMAIGNRGRQNSRANTGNGRSNDNMPNHSDEGKRAGSMSPMKANKDQKKSSGMKQERNAAYSPPQKRKSGQGSRNTRKHNARVREEKKLRSLKRVNVLPEDADLADLRQRKSDLKRNGSKAQKKKSSSGAEGVAEATMAAPAGGDGDALPEAPQAVGGEVAGLCTSQKAEKQNGCSDNGGTPATEADEKLKAHEVE</sequence>
<reference evidence="1" key="1">
    <citation type="submission" date="2023-07" db="EMBL/GenBank/DDBJ databases">
        <title>Black Yeasts Isolated from many extreme environments.</title>
        <authorList>
            <person name="Coleine C."/>
            <person name="Stajich J.E."/>
            <person name="Selbmann L."/>
        </authorList>
    </citation>
    <scope>NUCLEOTIDE SEQUENCE</scope>
    <source>
        <strain evidence="1">CCFEE 5714</strain>
    </source>
</reference>